<feature type="coiled-coil region" evidence="1">
    <location>
        <begin position="139"/>
        <end position="218"/>
    </location>
</feature>
<keyword evidence="1" id="KW-0175">Coiled coil</keyword>
<dbReference type="AlphaFoldDB" id="A0A1Y5IPI0"/>
<proteinExistence type="predicted"/>
<gene>
    <name evidence="3" type="ORF">BE221DRAFT_203189</name>
</gene>
<protein>
    <submittedName>
        <fullName evidence="3">Uncharacterized protein</fullName>
    </submittedName>
</protein>
<evidence type="ECO:0000256" key="2">
    <source>
        <dbReference type="SAM" id="MobiDB-lite"/>
    </source>
</evidence>
<evidence type="ECO:0000256" key="1">
    <source>
        <dbReference type="SAM" id="Coils"/>
    </source>
</evidence>
<accession>A0A1Y5IPI0</accession>
<dbReference type="Proteomes" id="UP000195557">
    <property type="component" value="Unassembled WGS sequence"/>
</dbReference>
<name>A0A1Y5IPI0_OSTTA</name>
<feature type="compositionally biased region" description="Acidic residues" evidence="2">
    <location>
        <begin position="45"/>
        <end position="55"/>
    </location>
</feature>
<reference evidence="3" key="1">
    <citation type="submission" date="2017-04" db="EMBL/GenBank/DDBJ databases">
        <title>Population genomics of picophytoplankton unveils novel chromosome hypervariability.</title>
        <authorList>
            <consortium name="DOE Joint Genome Institute"/>
            <person name="Blanc-Mathieu R."/>
            <person name="Krasovec M."/>
            <person name="Hebrard M."/>
            <person name="Yau S."/>
            <person name="Desgranges E."/>
            <person name="Martin J."/>
            <person name="Schackwitz W."/>
            <person name="Kuo A."/>
            <person name="Salin G."/>
            <person name="Donnadieu C."/>
            <person name="Desdevises Y."/>
            <person name="Sanchez-Ferandin S."/>
            <person name="Moreau H."/>
            <person name="Rivals E."/>
            <person name="Grigoriev I.V."/>
            <person name="Grimsley N."/>
            <person name="Eyre-Walker A."/>
            <person name="Piganeau G."/>
        </authorList>
    </citation>
    <scope>NUCLEOTIDE SEQUENCE [LARGE SCALE GENOMIC DNA]</scope>
    <source>
        <strain evidence="3">RCC 1115</strain>
    </source>
</reference>
<sequence>MLRARAHARPTRARAQTRPTRARAHVRSGPRTRARARGLGKDDDANGDGNDDGNDDAVTSADALRRAVDAMTSATGGDASVREELEVELRLRGKIYRAEKELDAKKEEIRELGDASKTNIDAEAGVAKDRNSLELGMIAGELDAELAALADEAQAARERNARVKREIEDLAEELLGRGRGTRRREDAPAPGSLADMKARAAEAEAEAVDKRMQATLEETQRATTYTMVLLLLSFLGFTLLAEGAYDKFCAVLAALALVAYQSRAELQAKSKGK</sequence>
<dbReference type="EMBL" id="KZ155772">
    <property type="protein sequence ID" value="OUS48895.1"/>
    <property type="molecule type" value="Genomic_DNA"/>
</dbReference>
<feature type="compositionally biased region" description="Basic residues" evidence="2">
    <location>
        <begin position="20"/>
        <end position="38"/>
    </location>
</feature>
<evidence type="ECO:0000313" key="3">
    <source>
        <dbReference type="EMBL" id="OUS48895.1"/>
    </source>
</evidence>
<organism evidence="3">
    <name type="scientific">Ostreococcus tauri</name>
    <name type="common">Marine green alga</name>
    <dbReference type="NCBI Taxonomy" id="70448"/>
    <lineage>
        <taxon>Eukaryota</taxon>
        <taxon>Viridiplantae</taxon>
        <taxon>Chlorophyta</taxon>
        <taxon>Mamiellophyceae</taxon>
        <taxon>Mamiellales</taxon>
        <taxon>Bathycoccaceae</taxon>
        <taxon>Ostreococcus</taxon>
    </lineage>
</organism>
<feature type="compositionally biased region" description="Basic residues" evidence="2">
    <location>
        <begin position="1"/>
        <end position="12"/>
    </location>
</feature>
<feature type="region of interest" description="Disordered" evidence="2">
    <location>
        <begin position="1"/>
        <end position="57"/>
    </location>
</feature>